<dbReference type="GO" id="GO:0045944">
    <property type="term" value="P:positive regulation of transcription by RNA polymerase II"/>
    <property type="evidence" value="ECO:0007669"/>
    <property type="project" value="TreeGrafter"/>
</dbReference>
<feature type="compositionally biased region" description="Gly residues" evidence="10">
    <location>
        <begin position="721"/>
        <end position="744"/>
    </location>
</feature>
<evidence type="ECO:0000256" key="10">
    <source>
        <dbReference type="SAM" id="MobiDB-lite"/>
    </source>
</evidence>
<dbReference type="GO" id="GO:0003713">
    <property type="term" value="F:transcription coactivator activity"/>
    <property type="evidence" value="ECO:0007669"/>
    <property type="project" value="TreeGrafter"/>
</dbReference>
<feature type="region of interest" description="Disordered" evidence="10">
    <location>
        <begin position="254"/>
        <end position="330"/>
    </location>
</feature>
<feature type="region of interest" description="Disordered" evidence="10">
    <location>
        <begin position="786"/>
        <end position="825"/>
    </location>
</feature>
<comment type="subunit">
    <text evidence="9">Component of the Mediator complex.</text>
</comment>
<dbReference type="GO" id="GO:0016592">
    <property type="term" value="C:mediator complex"/>
    <property type="evidence" value="ECO:0007669"/>
    <property type="project" value="InterPro"/>
</dbReference>
<dbReference type="Pfam" id="PF18296">
    <property type="entry name" value="MID_MedPIWI"/>
    <property type="match status" value="1"/>
</dbReference>
<sequence>MDDDDGSSVGGEWRQEDIEVISIGQDLPFVCLIRVGARVEERSQAQEDIQRIMISLQPIFQDAIDRRKQSSANASGSSGGKMMQPTASYKVTGPLTWRQFHRLAGRGTEDQCEPQPVPNILLGYEKEWIRLAPFSMRVWEHLGLEPYSLPRDVAYVVITPDDEFHRVRNFFKELSSTYQLCRLGRHVPLPPFPQGILRVGKHQVSKLTMNPSDEWFTALGDSALATRLRLYANVCEQWLGPHLGTEIKNFDPHVLFGTPSAPSRPAPSPMPPPRTPEGADRRESGDGSSNGSQSDDPNGPFGSMGDGGPGGSDAGNNSMGGSGGDTDEKTPPAFVVYLVDPFTYGSMRPELYRLVSLAMLRCYQSVLRCVPENMRNHFFLQVIQLETILSISEEPNHKCPPAFIKGMALQVYSQCRRTLTYPSAAFKSLTGFGPASAADSFLKEKEAKNMGQYMGPVNAPFILAGSREKKRETTASLLSLGPGTQPTGIESASVLYLSYCLSEDQRWLLASATDERGEILETNTISIHIPQRSRRRKASARRIGLQKLMDFALQVMSRSVYPWRLVVGRLGRIGHGELKGWSSILSRKSLQKYSKQMREACRQCTALPPMETPCLLSACLVSLEPDPVLRMMSDQYTPDDRFGANNSCSLSTPQDVSATHMLVFPTSATTQSSQATFQQEHINPITALNDDELMNALNEDMTDAMDGLDDIFSWGTENLGGDVGTEGQNGPGGDDMGNEGGGGNGEDESCRGHDRGLTKTSRTGVDRYRCPAFLKAALHLHSHTQSQDDDLFSGGGSTSSSLGPKTHPLDSTKTTDVLSTRGGFL</sequence>
<keyword evidence="7 9" id="KW-0804">Transcription</keyword>
<gene>
    <name evidence="11" type="ORF">CTOB1V02_LOCUS1798</name>
</gene>
<keyword evidence="4 9" id="KW-0678">Repressor</keyword>
<name>A0A7R8ZHF0_9CRUS</name>
<dbReference type="AlphaFoldDB" id="A0A7R8ZHF0"/>
<evidence type="ECO:0000256" key="9">
    <source>
        <dbReference type="RuleBase" id="RU364134"/>
    </source>
</evidence>
<dbReference type="EMBL" id="OB660261">
    <property type="protein sequence ID" value="CAD7223821.1"/>
    <property type="molecule type" value="Genomic_DNA"/>
</dbReference>
<evidence type="ECO:0000256" key="2">
    <source>
        <dbReference type="ARBA" id="ARBA00009354"/>
    </source>
</evidence>
<reference evidence="11" key="1">
    <citation type="submission" date="2020-11" db="EMBL/GenBank/DDBJ databases">
        <authorList>
            <person name="Tran Van P."/>
        </authorList>
    </citation>
    <scope>NUCLEOTIDE SEQUENCE</scope>
</reference>
<feature type="region of interest" description="Disordered" evidence="10">
    <location>
        <begin position="718"/>
        <end position="761"/>
    </location>
</feature>
<accession>A0A7R8ZHF0</accession>
<evidence type="ECO:0000256" key="6">
    <source>
        <dbReference type="ARBA" id="ARBA00023159"/>
    </source>
</evidence>
<feature type="compositionally biased region" description="Pro residues" evidence="10">
    <location>
        <begin position="262"/>
        <end position="275"/>
    </location>
</feature>
<organism evidence="11">
    <name type="scientific">Cyprideis torosa</name>
    <dbReference type="NCBI Taxonomy" id="163714"/>
    <lineage>
        <taxon>Eukaryota</taxon>
        <taxon>Metazoa</taxon>
        <taxon>Ecdysozoa</taxon>
        <taxon>Arthropoda</taxon>
        <taxon>Crustacea</taxon>
        <taxon>Oligostraca</taxon>
        <taxon>Ostracoda</taxon>
        <taxon>Podocopa</taxon>
        <taxon>Podocopida</taxon>
        <taxon>Cytherocopina</taxon>
        <taxon>Cytheroidea</taxon>
        <taxon>Cytherideidae</taxon>
        <taxon>Cyprideis</taxon>
    </lineage>
</organism>
<keyword evidence="8 9" id="KW-0539">Nucleus</keyword>
<dbReference type="PANTHER" id="PTHR48249:SF3">
    <property type="entry name" value="MEDIATOR OF RNA POLYMERASE II TRANSCRIPTION SUBUNIT 13"/>
    <property type="match status" value="1"/>
</dbReference>
<feature type="compositionally biased region" description="Low complexity" evidence="10">
    <location>
        <begin position="286"/>
        <end position="301"/>
    </location>
</feature>
<dbReference type="InterPro" id="IPR009401">
    <property type="entry name" value="Med13_C"/>
</dbReference>
<proteinExistence type="inferred from homology"/>
<keyword evidence="6 9" id="KW-0010">Activator</keyword>
<comment type="subcellular location">
    <subcellularLocation>
        <location evidence="1 9">Nucleus</location>
    </subcellularLocation>
</comment>
<dbReference type="PANTHER" id="PTHR48249">
    <property type="entry name" value="MEDIATOR OF RNA POLYMERASE II TRANSCRIPTION SUBUNIT 13"/>
    <property type="match status" value="1"/>
</dbReference>
<dbReference type="InterPro" id="IPR041285">
    <property type="entry name" value="MID_MedPIWI"/>
</dbReference>
<dbReference type="OrthoDB" id="103819at2759"/>
<keyword evidence="5 9" id="KW-0805">Transcription regulation</keyword>
<evidence type="ECO:0000256" key="8">
    <source>
        <dbReference type="ARBA" id="ARBA00023242"/>
    </source>
</evidence>
<evidence type="ECO:0000313" key="11">
    <source>
        <dbReference type="EMBL" id="CAD7223821.1"/>
    </source>
</evidence>
<feature type="compositionally biased region" description="Gly residues" evidence="10">
    <location>
        <begin position="302"/>
        <end position="324"/>
    </location>
</feature>
<dbReference type="Pfam" id="PF06333">
    <property type="entry name" value="Med13_C"/>
    <property type="match status" value="1"/>
</dbReference>
<comment type="function">
    <text evidence="9">Component of the Mediator complex, a coactivator involved in regulated transcription of nearly all RNA polymerase II-dependent genes. Mediator functions as a bridge to convey information from gene-specific regulatory proteins to the basal RNA polymerase II transcription machinery. Mediator is recruited to promoters by direct interactions with regulatory proteins and serves as a scaffold for the assembly of a functional preinitiation complex with RNA polymerase II and the general transcription factors.</text>
</comment>
<evidence type="ECO:0000256" key="5">
    <source>
        <dbReference type="ARBA" id="ARBA00023015"/>
    </source>
</evidence>
<dbReference type="InterPro" id="IPR051139">
    <property type="entry name" value="Mediator_complx_sub13"/>
</dbReference>
<evidence type="ECO:0000256" key="3">
    <source>
        <dbReference type="ARBA" id="ARBA00019618"/>
    </source>
</evidence>
<evidence type="ECO:0000256" key="1">
    <source>
        <dbReference type="ARBA" id="ARBA00004123"/>
    </source>
</evidence>
<comment type="similarity">
    <text evidence="2 9">Belongs to the Mediator complex subunit 13 family.</text>
</comment>
<feature type="compositionally biased region" description="Polar residues" evidence="10">
    <location>
        <begin position="809"/>
        <end position="818"/>
    </location>
</feature>
<evidence type="ECO:0000256" key="7">
    <source>
        <dbReference type="ARBA" id="ARBA00023163"/>
    </source>
</evidence>
<evidence type="ECO:0000256" key="4">
    <source>
        <dbReference type="ARBA" id="ARBA00022491"/>
    </source>
</evidence>
<protein>
    <recommendedName>
        <fullName evidence="3 9">Mediator of RNA polymerase II transcription subunit 13</fullName>
    </recommendedName>
</protein>
<feature type="compositionally biased region" description="Basic and acidic residues" evidence="10">
    <location>
        <begin position="748"/>
        <end position="757"/>
    </location>
</feature>